<protein>
    <submittedName>
        <fullName evidence="2">Uncharacterized protein</fullName>
    </submittedName>
</protein>
<sequence length="143" mass="16395">MIIITALSLKRRLLQENSRVEEERGAASQPESEYEKRFRKSNKGREKTGSILENRGHPGIGDLDFSSQYSRLGEQQWAILSEKCWETLTLSLSLSTTADFSQKENTTEKLIFTFGFVQCWNGSHSRFRNSPLGSNTKPKWSNF</sequence>
<reference evidence="2 3" key="1">
    <citation type="submission" date="2021-06" db="EMBL/GenBank/DDBJ databases">
        <title>Caerostris extrusa draft genome.</title>
        <authorList>
            <person name="Kono N."/>
            <person name="Arakawa K."/>
        </authorList>
    </citation>
    <scope>NUCLEOTIDE SEQUENCE [LARGE SCALE GENOMIC DNA]</scope>
</reference>
<dbReference type="Proteomes" id="UP001054945">
    <property type="component" value="Unassembled WGS sequence"/>
</dbReference>
<evidence type="ECO:0000256" key="1">
    <source>
        <dbReference type="SAM" id="MobiDB-lite"/>
    </source>
</evidence>
<keyword evidence="3" id="KW-1185">Reference proteome</keyword>
<feature type="region of interest" description="Disordered" evidence="1">
    <location>
        <begin position="18"/>
        <end position="59"/>
    </location>
</feature>
<comment type="caution">
    <text evidence="2">The sequence shown here is derived from an EMBL/GenBank/DDBJ whole genome shotgun (WGS) entry which is preliminary data.</text>
</comment>
<dbReference type="EMBL" id="BPLR01021499">
    <property type="protein sequence ID" value="GIX90374.1"/>
    <property type="molecule type" value="Genomic_DNA"/>
</dbReference>
<evidence type="ECO:0000313" key="2">
    <source>
        <dbReference type="EMBL" id="GIX90374.1"/>
    </source>
</evidence>
<name>A0AAV4P388_CAEEX</name>
<organism evidence="2 3">
    <name type="scientific">Caerostris extrusa</name>
    <name type="common">Bark spider</name>
    <name type="synonym">Caerostris bankana</name>
    <dbReference type="NCBI Taxonomy" id="172846"/>
    <lineage>
        <taxon>Eukaryota</taxon>
        <taxon>Metazoa</taxon>
        <taxon>Ecdysozoa</taxon>
        <taxon>Arthropoda</taxon>
        <taxon>Chelicerata</taxon>
        <taxon>Arachnida</taxon>
        <taxon>Araneae</taxon>
        <taxon>Araneomorphae</taxon>
        <taxon>Entelegynae</taxon>
        <taxon>Araneoidea</taxon>
        <taxon>Araneidae</taxon>
        <taxon>Caerostris</taxon>
    </lineage>
</organism>
<proteinExistence type="predicted"/>
<gene>
    <name evidence="2" type="ORF">CEXT_34061</name>
</gene>
<dbReference type="AlphaFoldDB" id="A0AAV4P388"/>
<evidence type="ECO:0000313" key="3">
    <source>
        <dbReference type="Proteomes" id="UP001054945"/>
    </source>
</evidence>
<accession>A0AAV4P388</accession>